<keyword evidence="4" id="KW-1185">Reference proteome</keyword>
<dbReference type="InterPro" id="IPR044974">
    <property type="entry name" value="Disease_R_plants"/>
</dbReference>
<protein>
    <recommendedName>
        <fullName evidence="5">Disease resistance protein</fullName>
    </recommendedName>
</protein>
<evidence type="ECO:0000313" key="4">
    <source>
        <dbReference type="Proteomes" id="UP001642260"/>
    </source>
</evidence>
<evidence type="ECO:0000256" key="2">
    <source>
        <dbReference type="ARBA" id="ARBA00022737"/>
    </source>
</evidence>
<comment type="caution">
    <text evidence="3">The sequence shown here is derived from an EMBL/GenBank/DDBJ whole genome shotgun (WGS) entry which is preliminary data.</text>
</comment>
<dbReference type="PANTHER" id="PTHR11017">
    <property type="entry name" value="LEUCINE-RICH REPEAT-CONTAINING PROTEIN"/>
    <property type="match status" value="1"/>
</dbReference>
<accession>A0ABC8L0N9</accession>
<reference evidence="3 4" key="1">
    <citation type="submission" date="2022-03" db="EMBL/GenBank/DDBJ databases">
        <authorList>
            <person name="Macdonald S."/>
            <person name="Ahmed S."/>
            <person name="Newling K."/>
        </authorList>
    </citation>
    <scope>NUCLEOTIDE SEQUENCE [LARGE SCALE GENOMIC DNA]</scope>
</reference>
<dbReference type="InterPro" id="IPR032675">
    <property type="entry name" value="LRR_dom_sf"/>
</dbReference>
<organism evidence="3 4">
    <name type="scientific">Eruca vesicaria subsp. sativa</name>
    <name type="common">Garden rocket</name>
    <name type="synonym">Eruca sativa</name>
    <dbReference type="NCBI Taxonomy" id="29727"/>
    <lineage>
        <taxon>Eukaryota</taxon>
        <taxon>Viridiplantae</taxon>
        <taxon>Streptophyta</taxon>
        <taxon>Embryophyta</taxon>
        <taxon>Tracheophyta</taxon>
        <taxon>Spermatophyta</taxon>
        <taxon>Magnoliopsida</taxon>
        <taxon>eudicotyledons</taxon>
        <taxon>Gunneridae</taxon>
        <taxon>Pentapetalae</taxon>
        <taxon>rosids</taxon>
        <taxon>malvids</taxon>
        <taxon>Brassicales</taxon>
        <taxon>Brassicaceae</taxon>
        <taxon>Brassiceae</taxon>
        <taxon>Eruca</taxon>
    </lineage>
</organism>
<dbReference type="PANTHER" id="PTHR11017:SF418">
    <property type="entry name" value="DISEASE RESISTANCE PROTEIN (TIR-NBS-LRR CLASS) FAMILY-RELATED"/>
    <property type="match status" value="1"/>
</dbReference>
<gene>
    <name evidence="3" type="ORF">ERUC_LOCUS28792</name>
</gene>
<evidence type="ECO:0008006" key="5">
    <source>
        <dbReference type="Google" id="ProtNLM"/>
    </source>
</evidence>
<dbReference type="Pfam" id="PF07725">
    <property type="entry name" value="LRR_3"/>
    <property type="match status" value="1"/>
</dbReference>
<sequence>MYIPLEMEFPHRLRLLHWDSYPGKCLPPTFHPDYLVELDMKYSQLEKLWLGTQSWRSNCVNLQAIPAHLSLTSLEYIFMRGFSKSKNIPVISTHIKKPELEDVPASVVLRTGLSSPRRESVGMLREITHLQKSVTEVALRYTDVKKIPYSIKALHGLTQLDLHSCRLLEELRELPGSLTFLRAEDYQSLEILVRPFDIPKAMLSFNNCFTLGERDIIPQSLFLHGSALLPGSEVPEVFDHRARGNCLTIQSTCNNPLSALSRFKVCLVVSPNDQAKENRIPKLLCRTKAKGGLRLPIEDYVYAIPRLLTEHLFIFYSDFLQEDYIEDMEVSSREIVFEFSSIFHDFDIIECGAQIWTKQSIEEEGSYESEIYESEVSEDETNIGECTYEENLEGDKHTYCCWSWLFLYFDLKNIKSLVSGRR</sequence>
<evidence type="ECO:0000313" key="3">
    <source>
        <dbReference type="EMBL" id="CAH8363036.1"/>
    </source>
</evidence>
<dbReference type="Proteomes" id="UP001642260">
    <property type="component" value="Unassembled WGS sequence"/>
</dbReference>
<keyword evidence="2" id="KW-0677">Repeat</keyword>
<evidence type="ECO:0000256" key="1">
    <source>
        <dbReference type="ARBA" id="ARBA00022614"/>
    </source>
</evidence>
<proteinExistence type="predicted"/>
<dbReference type="EMBL" id="CAKOAT010351820">
    <property type="protein sequence ID" value="CAH8363036.1"/>
    <property type="molecule type" value="Genomic_DNA"/>
</dbReference>
<dbReference type="SUPFAM" id="SSF52058">
    <property type="entry name" value="L domain-like"/>
    <property type="match status" value="1"/>
</dbReference>
<keyword evidence="1" id="KW-0433">Leucine-rich repeat</keyword>
<dbReference type="AlphaFoldDB" id="A0ABC8L0N9"/>
<dbReference type="Gene3D" id="3.80.10.10">
    <property type="entry name" value="Ribonuclease Inhibitor"/>
    <property type="match status" value="1"/>
</dbReference>
<name>A0ABC8L0N9_ERUVS</name>
<dbReference type="InterPro" id="IPR011713">
    <property type="entry name" value="Leu-rich_rpt_3"/>
</dbReference>